<protein>
    <submittedName>
        <fullName evidence="2">Uncharacterized protein</fullName>
    </submittedName>
</protein>
<dbReference type="EMBL" id="MYFO01000001">
    <property type="protein sequence ID" value="TFE91924.1"/>
    <property type="molecule type" value="Genomic_DNA"/>
</dbReference>
<organism evidence="2 3">
    <name type="scientific">Paenibacillus athensensis</name>
    <dbReference type="NCBI Taxonomy" id="1967502"/>
    <lineage>
        <taxon>Bacteria</taxon>
        <taxon>Bacillati</taxon>
        <taxon>Bacillota</taxon>
        <taxon>Bacilli</taxon>
        <taxon>Bacillales</taxon>
        <taxon>Paenibacillaceae</taxon>
        <taxon>Paenibacillus</taxon>
    </lineage>
</organism>
<dbReference type="OrthoDB" id="2624681at2"/>
<sequence length="105" mass="11630">MVDTRQHQQPLQHALDAAEHAILLAQEAERKLQAAMTQADPQAIASAQAELGHAKRQVADANSQLDAYNKEPYAQQIKQTLEQLHQAAQDLDVNQAKSTTPKQIR</sequence>
<proteinExistence type="predicted"/>
<accession>A0A4Y8QAJ0</accession>
<keyword evidence="1" id="KW-0175">Coiled coil</keyword>
<evidence type="ECO:0000313" key="3">
    <source>
        <dbReference type="Proteomes" id="UP000298246"/>
    </source>
</evidence>
<dbReference type="Proteomes" id="UP000298246">
    <property type="component" value="Unassembled WGS sequence"/>
</dbReference>
<dbReference type="RefSeq" id="WP_134748903.1">
    <property type="nucleotide sequence ID" value="NZ_MYFO02000001.1"/>
</dbReference>
<reference evidence="2 3" key="1">
    <citation type="submission" date="2017-03" db="EMBL/GenBank/DDBJ databases">
        <title>Isolation of Levoglucosan Utilizing Bacteria.</title>
        <authorList>
            <person name="Arya A.S."/>
        </authorList>
    </citation>
    <scope>NUCLEOTIDE SEQUENCE [LARGE SCALE GENOMIC DNA]</scope>
    <source>
        <strain evidence="2 3">MEC069</strain>
    </source>
</reference>
<feature type="coiled-coil region" evidence="1">
    <location>
        <begin position="18"/>
        <end position="94"/>
    </location>
</feature>
<dbReference type="AlphaFoldDB" id="A0A4Y8QAJ0"/>
<keyword evidence="3" id="KW-1185">Reference proteome</keyword>
<evidence type="ECO:0000313" key="2">
    <source>
        <dbReference type="EMBL" id="TFE91924.1"/>
    </source>
</evidence>
<evidence type="ECO:0000256" key="1">
    <source>
        <dbReference type="SAM" id="Coils"/>
    </source>
</evidence>
<name>A0A4Y8QAJ0_9BACL</name>
<gene>
    <name evidence="2" type="ORF">B5M42_01420</name>
</gene>
<comment type="caution">
    <text evidence="2">The sequence shown here is derived from an EMBL/GenBank/DDBJ whole genome shotgun (WGS) entry which is preliminary data.</text>
</comment>